<dbReference type="Proteomes" id="UP000814243">
    <property type="component" value="Unassembled WGS sequence"/>
</dbReference>
<evidence type="ECO:0000256" key="1">
    <source>
        <dbReference type="SAM" id="MobiDB-lite"/>
    </source>
</evidence>
<dbReference type="EMBL" id="JACEFF010000135">
    <property type="protein sequence ID" value="KAH9643449.1"/>
    <property type="molecule type" value="Genomic_DNA"/>
</dbReference>
<evidence type="ECO:0000313" key="3">
    <source>
        <dbReference type="Proteomes" id="UP000814243"/>
    </source>
</evidence>
<comment type="caution">
    <text evidence="2">The sequence shown here is derived from an EMBL/GenBank/DDBJ whole genome shotgun (WGS) entry which is preliminary data.</text>
</comment>
<accession>A0A922MVH2</accession>
<name>A0A922MVH2_SPOEX</name>
<sequence length="84" mass="10011">MLSREGERLRALEREVRGKLDKALERERDYTPEAGPSHRREYRSYNSQHNHSLSTPTRRRNPSVTDDCRKPKEPKSTLEFLKIF</sequence>
<feature type="compositionally biased region" description="Polar residues" evidence="1">
    <location>
        <begin position="44"/>
        <end position="56"/>
    </location>
</feature>
<feature type="compositionally biased region" description="Basic and acidic residues" evidence="1">
    <location>
        <begin position="66"/>
        <end position="76"/>
    </location>
</feature>
<reference evidence="2" key="1">
    <citation type="journal article" date="2021" name="G3 (Bethesda)">
        <title>Genome and transcriptome analysis of the beet armyworm Spodoptera exigua reveals targets for pest control. .</title>
        <authorList>
            <person name="Simon S."/>
            <person name="Breeschoten T."/>
            <person name="Jansen H.J."/>
            <person name="Dirks R.P."/>
            <person name="Schranz M.E."/>
            <person name="Ros V.I.D."/>
        </authorList>
    </citation>
    <scope>NUCLEOTIDE SEQUENCE</scope>
    <source>
        <strain evidence="2">TB_SE_WUR_2020</strain>
    </source>
</reference>
<proteinExistence type="predicted"/>
<dbReference type="AlphaFoldDB" id="A0A922MVH2"/>
<protein>
    <submittedName>
        <fullName evidence="2">Uncharacterized protein</fullName>
    </submittedName>
</protein>
<evidence type="ECO:0000313" key="2">
    <source>
        <dbReference type="EMBL" id="KAH9643449.1"/>
    </source>
</evidence>
<organism evidence="2 3">
    <name type="scientific">Spodoptera exigua</name>
    <name type="common">Beet armyworm</name>
    <name type="synonym">Noctua fulgens</name>
    <dbReference type="NCBI Taxonomy" id="7107"/>
    <lineage>
        <taxon>Eukaryota</taxon>
        <taxon>Metazoa</taxon>
        <taxon>Ecdysozoa</taxon>
        <taxon>Arthropoda</taxon>
        <taxon>Hexapoda</taxon>
        <taxon>Insecta</taxon>
        <taxon>Pterygota</taxon>
        <taxon>Neoptera</taxon>
        <taxon>Endopterygota</taxon>
        <taxon>Lepidoptera</taxon>
        <taxon>Glossata</taxon>
        <taxon>Ditrysia</taxon>
        <taxon>Noctuoidea</taxon>
        <taxon>Noctuidae</taxon>
        <taxon>Amphipyrinae</taxon>
        <taxon>Spodoptera</taxon>
    </lineage>
</organism>
<feature type="compositionally biased region" description="Basic and acidic residues" evidence="1">
    <location>
        <begin position="17"/>
        <end position="43"/>
    </location>
</feature>
<gene>
    <name evidence="2" type="ORF">HF086_002568</name>
</gene>
<feature type="region of interest" description="Disordered" evidence="1">
    <location>
        <begin position="17"/>
        <end position="76"/>
    </location>
</feature>